<proteinExistence type="predicted"/>
<reference evidence="1" key="1">
    <citation type="submission" date="2023-11" db="EMBL/GenBank/DDBJ databases">
        <title>Identification and selenium tolerance of Delftia acidovorans R3-25.</title>
        <authorList>
            <person name="Zhang S."/>
            <person name="Liu Y."/>
            <person name="Guo Y."/>
        </authorList>
    </citation>
    <scope>NUCLEOTIDE SEQUENCE</scope>
    <source>
        <strain evidence="1">R3-25</strain>
    </source>
</reference>
<dbReference type="RefSeq" id="WP_319076873.1">
    <property type="nucleotide sequence ID" value="NZ_JAWWMZ010000021.1"/>
</dbReference>
<dbReference type="Proteomes" id="UP001287445">
    <property type="component" value="Unassembled WGS sequence"/>
</dbReference>
<organism evidence="1 2">
    <name type="scientific">Delftia acidovorans</name>
    <name type="common">Pseudomonas acidovorans</name>
    <name type="synonym">Comamonas acidovorans</name>
    <dbReference type="NCBI Taxonomy" id="80866"/>
    <lineage>
        <taxon>Bacteria</taxon>
        <taxon>Pseudomonadati</taxon>
        <taxon>Pseudomonadota</taxon>
        <taxon>Betaproteobacteria</taxon>
        <taxon>Burkholderiales</taxon>
        <taxon>Comamonadaceae</taxon>
        <taxon>Delftia</taxon>
    </lineage>
</organism>
<sequence>MFKGSTRPLTKSEVQRMGFADDARQRRRQHRRAAKRLLKSGGFFNGNSMRGTTFHAVAMWHLAHARVLAQR</sequence>
<comment type="caution">
    <text evidence="1">The sequence shown here is derived from an EMBL/GenBank/DDBJ whole genome shotgun (WGS) entry which is preliminary data.</text>
</comment>
<protein>
    <submittedName>
        <fullName evidence="1">Uncharacterized protein</fullName>
    </submittedName>
</protein>
<accession>A0AAJ2R912</accession>
<dbReference type="AlphaFoldDB" id="A0AAJ2R912"/>
<evidence type="ECO:0000313" key="1">
    <source>
        <dbReference type="EMBL" id="MDX4957790.1"/>
    </source>
</evidence>
<dbReference type="EMBL" id="JAWWMZ010000021">
    <property type="protein sequence ID" value="MDX4957790.1"/>
    <property type="molecule type" value="Genomic_DNA"/>
</dbReference>
<gene>
    <name evidence="1" type="ORF">SGN30_30600</name>
</gene>
<evidence type="ECO:0000313" key="2">
    <source>
        <dbReference type="Proteomes" id="UP001287445"/>
    </source>
</evidence>
<name>A0AAJ2R912_DELAC</name>